<dbReference type="GO" id="GO:0008296">
    <property type="term" value="F:3'-5'-DNA exonuclease activity"/>
    <property type="evidence" value="ECO:0007669"/>
    <property type="project" value="TreeGrafter"/>
</dbReference>
<dbReference type="GO" id="GO:0003676">
    <property type="term" value="F:nucleic acid binding"/>
    <property type="evidence" value="ECO:0007669"/>
    <property type="project" value="InterPro"/>
</dbReference>
<feature type="region of interest" description="Disordered" evidence="7">
    <location>
        <begin position="241"/>
        <end position="265"/>
    </location>
</feature>
<dbReference type="VEuPathDB" id="CryptoDB:Vbra_10939"/>
<dbReference type="InterPro" id="IPR012337">
    <property type="entry name" value="RNaseH-like_sf"/>
</dbReference>
<dbReference type="EMBL" id="CDMY01000055">
    <property type="protein sequence ID" value="CEL92201.1"/>
    <property type="molecule type" value="Genomic_DNA"/>
</dbReference>
<evidence type="ECO:0000256" key="1">
    <source>
        <dbReference type="ARBA" id="ARBA00001946"/>
    </source>
</evidence>
<evidence type="ECO:0000313" key="9">
    <source>
        <dbReference type="Proteomes" id="UP000041254"/>
    </source>
</evidence>
<protein>
    <recommendedName>
        <fullName evidence="10">Exonuclease domain-containing protein</fullName>
    </recommendedName>
</protein>
<reference evidence="8 9" key="1">
    <citation type="submission" date="2014-11" db="EMBL/GenBank/DDBJ databases">
        <authorList>
            <person name="Zhu J."/>
            <person name="Qi W."/>
            <person name="Song R."/>
        </authorList>
    </citation>
    <scope>NUCLEOTIDE SEQUENCE [LARGE SCALE GENOMIC DNA]</scope>
</reference>
<evidence type="ECO:0000256" key="7">
    <source>
        <dbReference type="SAM" id="MobiDB-lite"/>
    </source>
</evidence>
<dbReference type="GO" id="GO:0046872">
    <property type="term" value="F:metal ion binding"/>
    <property type="evidence" value="ECO:0007669"/>
    <property type="project" value="UniProtKB-KW"/>
</dbReference>
<evidence type="ECO:0000313" key="8">
    <source>
        <dbReference type="EMBL" id="CEL92201.1"/>
    </source>
</evidence>
<dbReference type="Proteomes" id="UP000041254">
    <property type="component" value="Unassembled WGS sequence"/>
</dbReference>
<dbReference type="PANTHER" id="PTHR13058:SF19">
    <property type="entry name" value="LD40940P"/>
    <property type="match status" value="1"/>
</dbReference>
<accession>A0A0G4E9D3</accession>
<name>A0A0G4E9D3_VITBC</name>
<dbReference type="SUPFAM" id="SSF53098">
    <property type="entry name" value="Ribonuclease H-like"/>
    <property type="match status" value="1"/>
</dbReference>
<evidence type="ECO:0000256" key="6">
    <source>
        <dbReference type="ARBA" id="ARBA00022842"/>
    </source>
</evidence>
<keyword evidence="3" id="KW-0479">Metal-binding</keyword>
<comment type="cofactor">
    <cofactor evidence="1">
        <name>Mg(2+)</name>
        <dbReference type="ChEBI" id="CHEBI:18420"/>
    </cofactor>
</comment>
<proteinExistence type="predicted"/>
<keyword evidence="2" id="KW-0540">Nuclease</keyword>
<keyword evidence="6" id="KW-0460">Magnesium</keyword>
<dbReference type="GO" id="GO:0006308">
    <property type="term" value="P:DNA catabolic process"/>
    <property type="evidence" value="ECO:0007669"/>
    <property type="project" value="TreeGrafter"/>
</dbReference>
<keyword evidence="9" id="KW-1185">Reference proteome</keyword>
<evidence type="ECO:0000256" key="4">
    <source>
        <dbReference type="ARBA" id="ARBA00022801"/>
    </source>
</evidence>
<keyword evidence="4" id="KW-0378">Hydrolase</keyword>
<feature type="compositionally biased region" description="Acidic residues" evidence="7">
    <location>
        <begin position="244"/>
        <end position="265"/>
    </location>
</feature>
<dbReference type="InterPro" id="IPR036397">
    <property type="entry name" value="RNaseH_sf"/>
</dbReference>
<dbReference type="InParanoid" id="A0A0G4E9D3"/>
<dbReference type="AlphaFoldDB" id="A0A0G4E9D3"/>
<evidence type="ECO:0000256" key="5">
    <source>
        <dbReference type="ARBA" id="ARBA00022839"/>
    </source>
</evidence>
<organism evidence="8 9">
    <name type="scientific">Vitrella brassicaformis (strain CCMP3155)</name>
    <dbReference type="NCBI Taxonomy" id="1169540"/>
    <lineage>
        <taxon>Eukaryota</taxon>
        <taxon>Sar</taxon>
        <taxon>Alveolata</taxon>
        <taxon>Colpodellida</taxon>
        <taxon>Vitrellaceae</taxon>
        <taxon>Vitrella</taxon>
    </lineage>
</organism>
<dbReference type="InterPro" id="IPR040393">
    <property type="entry name" value="TREX1/2"/>
</dbReference>
<evidence type="ECO:0008006" key="10">
    <source>
        <dbReference type="Google" id="ProtNLM"/>
    </source>
</evidence>
<sequence length="394" mass="42535">MEALSSPPLWSSIATGTVRRGSLVEVAPAVVTGRSRSVRGSVAEVIEVSEDGMFVDLQLLRKRDLEPFKRPAEGIKRGVLRDAIVSVLQPVGQMAAAATAHPRLRSALSSRGPAQSRSPLAAGSADKWCRLTVPPSGALFIFWDLETNEGCRLCNAITQIAAVARLFRGGEFAGIGAPDYERYVTTGAPMNTVASKMTGITKTLLSRQGVSLREALLAFEQWVQSVHQHILPLPAPSSHLPIGDDGDDELHDAMSEPEDDGVDGEGDGVMPVVMVSHRGFICDLPLLFQSVDKTLNVKGPDFLQRAGVFHVADSYYVALDMRQKGKAFTGRESLGLSELHTRLVGRPHGNAHNALGDSRALAAVCGREPLLGAWRSEKVAMRVSDYVREKQQRS</sequence>
<keyword evidence="5" id="KW-0269">Exonuclease</keyword>
<dbReference type="PANTHER" id="PTHR13058">
    <property type="entry name" value="THREE PRIME REPAIR EXONUCLEASE 1, 2"/>
    <property type="match status" value="1"/>
</dbReference>
<dbReference type="Gene3D" id="3.30.420.10">
    <property type="entry name" value="Ribonuclease H-like superfamily/Ribonuclease H"/>
    <property type="match status" value="2"/>
</dbReference>
<evidence type="ECO:0000256" key="3">
    <source>
        <dbReference type="ARBA" id="ARBA00022723"/>
    </source>
</evidence>
<gene>
    <name evidence="8" type="ORF">Vbra_10939</name>
</gene>
<dbReference type="GO" id="GO:0005737">
    <property type="term" value="C:cytoplasm"/>
    <property type="evidence" value="ECO:0007669"/>
    <property type="project" value="TreeGrafter"/>
</dbReference>
<dbReference type="PhylomeDB" id="A0A0G4E9D3"/>
<evidence type="ECO:0000256" key="2">
    <source>
        <dbReference type="ARBA" id="ARBA00022722"/>
    </source>
</evidence>